<keyword evidence="1" id="KW-0472">Membrane</keyword>
<dbReference type="Proteomes" id="UP001284033">
    <property type="component" value="Unassembled WGS sequence"/>
</dbReference>
<dbReference type="AlphaFoldDB" id="A0AAP6HFV0"/>
<proteinExistence type="predicted"/>
<sequence>MVVVNKYLVPKGYAAIAVFPFIFLKKKEYQGNRYLLNHEKIHLRQQLELLILPFFVWYGLNYLYNLFKYKNHKEAYHNIIFEREAYGNQSDLEYLKNRKLWQIFNKRRTL</sequence>
<evidence type="ECO:0008006" key="4">
    <source>
        <dbReference type="Google" id="ProtNLM"/>
    </source>
</evidence>
<accession>A0AAP6HFV0</accession>
<name>A0AAP6HFV0_RIEAN</name>
<feature type="transmembrane region" description="Helical" evidence="1">
    <location>
        <begin position="45"/>
        <end position="64"/>
    </location>
</feature>
<gene>
    <name evidence="2" type="ORF">PG303_09305</name>
</gene>
<keyword evidence="1" id="KW-1133">Transmembrane helix</keyword>
<reference evidence="2" key="1">
    <citation type="submission" date="2023-01" db="EMBL/GenBank/DDBJ databases">
        <title>Genome-based studies on antimicrobial resistance profiles of Riemerella anatipestifer in China, 1994 to 2021.</title>
        <authorList>
            <person name="Yang Z."/>
            <person name="Zhu D."/>
        </authorList>
    </citation>
    <scope>NUCLEOTIDE SEQUENCE</scope>
    <source>
        <strain evidence="2">RCAD1218</strain>
    </source>
</reference>
<evidence type="ECO:0000256" key="1">
    <source>
        <dbReference type="SAM" id="Phobius"/>
    </source>
</evidence>
<protein>
    <recommendedName>
        <fullName evidence="4">DUF4157 domain-containing protein</fullName>
    </recommendedName>
</protein>
<comment type="caution">
    <text evidence="2">The sequence shown here is derived from an EMBL/GenBank/DDBJ whole genome shotgun (WGS) entry which is preliminary data.</text>
</comment>
<evidence type="ECO:0000313" key="3">
    <source>
        <dbReference type="Proteomes" id="UP001284033"/>
    </source>
</evidence>
<evidence type="ECO:0000313" key="2">
    <source>
        <dbReference type="EMBL" id="MDY3513409.1"/>
    </source>
</evidence>
<feature type="transmembrane region" description="Helical" evidence="1">
    <location>
        <begin position="6"/>
        <end position="24"/>
    </location>
</feature>
<dbReference type="EMBL" id="JAQZHK010000008">
    <property type="protein sequence ID" value="MDY3513409.1"/>
    <property type="molecule type" value="Genomic_DNA"/>
</dbReference>
<keyword evidence="1" id="KW-0812">Transmembrane</keyword>
<organism evidence="2 3">
    <name type="scientific">Riemerella anatipestifer</name>
    <name type="common">Moraxella anatipestifer</name>
    <dbReference type="NCBI Taxonomy" id="34085"/>
    <lineage>
        <taxon>Bacteria</taxon>
        <taxon>Pseudomonadati</taxon>
        <taxon>Bacteroidota</taxon>
        <taxon>Flavobacteriia</taxon>
        <taxon>Flavobacteriales</taxon>
        <taxon>Weeksellaceae</taxon>
        <taxon>Riemerella</taxon>
    </lineage>
</organism>